<dbReference type="InterPro" id="IPR039391">
    <property type="entry name" value="Phytocyanin-like"/>
</dbReference>
<dbReference type="Proteomes" id="UP000326396">
    <property type="component" value="Linkage Group LG7"/>
</dbReference>
<evidence type="ECO:0000313" key="8">
    <source>
        <dbReference type="EMBL" id="KAD1800792.1"/>
    </source>
</evidence>
<reference evidence="8 10" key="1">
    <citation type="submission" date="2019-05" db="EMBL/GenBank/DDBJ databases">
        <title>Mikania micrantha, genome provides insights into the molecular mechanism of rapid growth.</title>
        <authorList>
            <person name="Liu B."/>
        </authorList>
    </citation>
    <scope>NUCLEOTIDE SEQUENCE [LARGE SCALE GENOMIC DNA]</scope>
    <source>
        <strain evidence="8">NLD-2019</strain>
        <tissue evidence="8">Leaf</tissue>
    </source>
</reference>
<dbReference type="PANTHER" id="PTHR33021:SF9">
    <property type="entry name" value="PUTATIVE, EXPRESSED-RELATED"/>
    <property type="match status" value="1"/>
</dbReference>
<dbReference type="InterPro" id="IPR003245">
    <property type="entry name" value="Phytocyanin_dom"/>
</dbReference>
<feature type="signal peptide" evidence="6">
    <location>
        <begin position="1"/>
        <end position="29"/>
    </location>
</feature>
<evidence type="ECO:0000256" key="4">
    <source>
        <dbReference type="ARBA" id="ARBA00071970"/>
    </source>
</evidence>
<evidence type="ECO:0000256" key="1">
    <source>
        <dbReference type="ARBA" id="ARBA00022723"/>
    </source>
</evidence>
<dbReference type="InterPro" id="IPR008972">
    <property type="entry name" value="Cupredoxin"/>
</dbReference>
<gene>
    <name evidence="9" type="ORF">E3N88_35249</name>
    <name evidence="8" type="ORF">E3N88_42271</name>
</gene>
<keyword evidence="3" id="KW-1015">Disulfide bond</keyword>
<accession>A0A5N6LI68</accession>
<proteinExistence type="predicted"/>
<dbReference type="GO" id="GO:0009055">
    <property type="term" value="F:electron transfer activity"/>
    <property type="evidence" value="ECO:0007669"/>
    <property type="project" value="InterPro"/>
</dbReference>
<feature type="domain" description="Phytocyanin" evidence="7">
    <location>
        <begin position="30"/>
        <end position="126"/>
    </location>
</feature>
<comment type="caution">
    <text evidence="8">The sequence shown here is derived from an EMBL/GenBank/DDBJ whole genome shotgun (WGS) entry which is preliminary data.</text>
</comment>
<protein>
    <recommendedName>
        <fullName evidence="4">Basic blue protein</fullName>
    </recommendedName>
    <alternativeName>
        <fullName evidence="5">Plantacyanin</fullName>
    </alternativeName>
</protein>
<evidence type="ECO:0000256" key="5">
    <source>
        <dbReference type="ARBA" id="ARBA00082491"/>
    </source>
</evidence>
<dbReference type="EMBL" id="SZYD01000017">
    <property type="protein sequence ID" value="KAD3067369.1"/>
    <property type="molecule type" value="Genomic_DNA"/>
</dbReference>
<feature type="chain" id="PRO_5033495233" description="Basic blue protein" evidence="6">
    <location>
        <begin position="30"/>
        <end position="126"/>
    </location>
</feature>
<dbReference type="FunFam" id="2.60.40.420:FF:000013">
    <property type="entry name" value="basic blue protein-like"/>
    <property type="match status" value="1"/>
</dbReference>
<evidence type="ECO:0000259" key="7">
    <source>
        <dbReference type="PROSITE" id="PS51485"/>
    </source>
</evidence>
<dbReference type="SUPFAM" id="SSF49503">
    <property type="entry name" value="Cupredoxins"/>
    <property type="match status" value="1"/>
</dbReference>
<keyword evidence="1" id="KW-0479">Metal-binding</keyword>
<dbReference type="Gene3D" id="2.60.40.420">
    <property type="entry name" value="Cupredoxins - blue copper proteins"/>
    <property type="match status" value="1"/>
</dbReference>
<dbReference type="PROSITE" id="PS51485">
    <property type="entry name" value="PHYTOCYANIN"/>
    <property type="match status" value="1"/>
</dbReference>
<evidence type="ECO:0000313" key="9">
    <source>
        <dbReference type="EMBL" id="KAD3067369.1"/>
    </source>
</evidence>
<dbReference type="AlphaFoldDB" id="A0A5N6LI68"/>
<evidence type="ECO:0000256" key="6">
    <source>
        <dbReference type="SAM" id="SignalP"/>
    </source>
</evidence>
<dbReference type="EMBL" id="SZYD01000470">
    <property type="protein sequence ID" value="KAD1800792.1"/>
    <property type="molecule type" value="Genomic_DNA"/>
</dbReference>
<keyword evidence="2" id="KW-0186">Copper</keyword>
<evidence type="ECO:0000256" key="3">
    <source>
        <dbReference type="ARBA" id="ARBA00023157"/>
    </source>
</evidence>
<keyword evidence="10" id="KW-1185">Reference proteome</keyword>
<evidence type="ECO:0000313" key="10">
    <source>
        <dbReference type="Proteomes" id="UP000326396"/>
    </source>
</evidence>
<dbReference type="Pfam" id="PF02298">
    <property type="entry name" value="Cu_bind_like"/>
    <property type="match status" value="1"/>
</dbReference>
<organism evidence="8 10">
    <name type="scientific">Mikania micrantha</name>
    <name type="common">bitter vine</name>
    <dbReference type="NCBI Taxonomy" id="192012"/>
    <lineage>
        <taxon>Eukaryota</taxon>
        <taxon>Viridiplantae</taxon>
        <taxon>Streptophyta</taxon>
        <taxon>Embryophyta</taxon>
        <taxon>Tracheophyta</taxon>
        <taxon>Spermatophyta</taxon>
        <taxon>Magnoliopsida</taxon>
        <taxon>eudicotyledons</taxon>
        <taxon>Gunneridae</taxon>
        <taxon>Pentapetalae</taxon>
        <taxon>asterids</taxon>
        <taxon>campanulids</taxon>
        <taxon>Asterales</taxon>
        <taxon>Asteraceae</taxon>
        <taxon>Asteroideae</taxon>
        <taxon>Heliantheae alliance</taxon>
        <taxon>Eupatorieae</taxon>
        <taxon>Mikania</taxon>
    </lineage>
</organism>
<dbReference type="InterPro" id="IPR028871">
    <property type="entry name" value="BlueCu_1_BS"/>
</dbReference>
<dbReference type="PROSITE" id="PS00196">
    <property type="entry name" value="COPPER_BLUE"/>
    <property type="match status" value="1"/>
</dbReference>
<dbReference type="PANTHER" id="PTHR33021">
    <property type="entry name" value="BLUE COPPER PROTEIN"/>
    <property type="match status" value="1"/>
</dbReference>
<dbReference type="GO" id="GO:0046872">
    <property type="term" value="F:metal ion binding"/>
    <property type="evidence" value="ECO:0007669"/>
    <property type="project" value="UniProtKB-KW"/>
</dbReference>
<dbReference type="InterPro" id="IPR041844">
    <property type="entry name" value="Plantacyanin"/>
</dbReference>
<sequence length="126" mass="13553">MAKGRGGAVVTIVVLCQLVMVLQCELALAARYVVGGSSGWKYGVMGWENGKQFKAGDVLVFNYEHGKHNVVAVNKNGYDSCKTLPNDAKVHTSGHDNITLVRGQNSFICNFPSHCGMGMKIHIVAS</sequence>
<name>A0A5N6LI68_9ASTR</name>
<evidence type="ECO:0000256" key="2">
    <source>
        <dbReference type="ARBA" id="ARBA00023008"/>
    </source>
</evidence>
<keyword evidence="6" id="KW-0732">Signal</keyword>
<dbReference type="GO" id="GO:0005886">
    <property type="term" value="C:plasma membrane"/>
    <property type="evidence" value="ECO:0007669"/>
    <property type="project" value="TreeGrafter"/>
</dbReference>
<dbReference type="CDD" id="cd11013">
    <property type="entry name" value="Plantacyanin"/>
    <property type="match status" value="1"/>
</dbReference>
<dbReference type="OrthoDB" id="2011645at2759"/>